<dbReference type="InterPro" id="IPR006566">
    <property type="entry name" value="FBD"/>
</dbReference>
<proteinExistence type="predicted"/>
<dbReference type="Pfam" id="PF08387">
    <property type="entry name" value="FBD"/>
    <property type="match status" value="1"/>
</dbReference>
<evidence type="ECO:0000313" key="3">
    <source>
        <dbReference type="Proteomes" id="UP000029120"/>
    </source>
</evidence>
<keyword evidence="3" id="KW-1185">Reference proteome</keyword>
<dbReference type="InterPro" id="IPR050232">
    <property type="entry name" value="FBL13/AtMIF1-like"/>
</dbReference>
<dbReference type="Proteomes" id="UP000029120">
    <property type="component" value="Chromosome 5"/>
</dbReference>
<accession>A0A087GV86</accession>
<feature type="domain" description="FBD" evidence="1">
    <location>
        <begin position="101"/>
        <end position="172"/>
    </location>
</feature>
<evidence type="ECO:0000313" key="2">
    <source>
        <dbReference type="EMBL" id="KFK33788.1"/>
    </source>
</evidence>
<evidence type="ECO:0000259" key="1">
    <source>
        <dbReference type="SMART" id="SM00579"/>
    </source>
</evidence>
<dbReference type="PANTHER" id="PTHR31900:SF34">
    <property type="entry name" value="EMB|CAB62440.1-RELATED"/>
    <property type="match status" value="1"/>
</dbReference>
<dbReference type="AlphaFoldDB" id="A0A087GV86"/>
<gene>
    <name evidence="2" type="ordered locus">AALP_Aa5g060400</name>
</gene>
<name>A0A087GV86_ARAAL</name>
<dbReference type="OrthoDB" id="1105008at2759"/>
<organism evidence="2 3">
    <name type="scientific">Arabis alpina</name>
    <name type="common">Alpine rock-cress</name>
    <dbReference type="NCBI Taxonomy" id="50452"/>
    <lineage>
        <taxon>Eukaryota</taxon>
        <taxon>Viridiplantae</taxon>
        <taxon>Streptophyta</taxon>
        <taxon>Embryophyta</taxon>
        <taxon>Tracheophyta</taxon>
        <taxon>Spermatophyta</taxon>
        <taxon>Magnoliopsida</taxon>
        <taxon>eudicotyledons</taxon>
        <taxon>Gunneridae</taxon>
        <taxon>Pentapetalae</taxon>
        <taxon>rosids</taxon>
        <taxon>malvids</taxon>
        <taxon>Brassicales</taxon>
        <taxon>Brassicaceae</taxon>
        <taxon>Arabideae</taxon>
        <taxon>Arabis</taxon>
    </lineage>
</organism>
<sequence length="172" mass="19269">MNDAHGFVIDAPSLECLDIVVYKAGFCAFDNNMSKIVKANIDVNYLHPGKVLSSITSVERLKGSVSCCDSPKLRGLKLDQCHTLRSHEPRPCWIEPSSVPDCLLSSLETFEWVKYEGTEEEKEVAAFILRTGSCLQKVTISSKSTELDKKFEMLKELSLSFRRSPTCQLAFD</sequence>
<protein>
    <recommendedName>
        <fullName evidence="1">FBD domain-containing protein</fullName>
    </recommendedName>
</protein>
<dbReference type="Gramene" id="KFK33788">
    <property type="protein sequence ID" value="KFK33788"/>
    <property type="gene ID" value="AALP_AA5G060400"/>
</dbReference>
<dbReference type="OMA" id="DWRQYGG"/>
<reference evidence="3" key="1">
    <citation type="journal article" date="2015" name="Nat. Plants">
        <title>Genome expansion of Arabis alpina linked with retrotransposition and reduced symmetric DNA methylation.</title>
        <authorList>
            <person name="Willing E.M."/>
            <person name="Rawat V."/>
            <person name="Mandakova T."/>
            <person name="Maumus F."/>
            <person name="James G.V."/>
            <person name="Nordstroem K.J."/>
            <person name="Becker C."/>
            <person name="Warthmann N."/>
            <person name="Chica C."/>
            <person name="Szarzynska B."/>
            <person name="Zytnicki M."/>
            <person name="Albani M.C."/>
            <person name="Kiefer C."/>
            <person name="Bergonzi S."/>
            <person name="Castaings L."/>
            <person name="Mateos J.L."/>
            <person name="Berns M.C."/>
            <person name="Bujdoso N."/>
            <person name="Piofczyk T."/>
            <person name="de Lorenzo L."/>
            <person name="Barrero-Sicilia C."/>
            <person name="Mateos I."/>
            <person name="Piednoel M."/>
            <person name="Hagmann J."/>
            <person name="Chen-Min-Tao R."/>
            <person name="Iglesias-Fernandez R."/>
            <person name="Schuster S.C."/>
            <person name="Alonso-Blanco C."/>
            <person name="Roudier F."/>
            <person name="Carbonero P."/>
            <person name="Paz-Ares J."/>
            <person name="Davis S.J."/>
            <person name="Pecinka A."/>
            <person name="Quesneville H."/>
            <person name="Colot V."/>
            <person name="Lysak M.A."/>
            <person name="Weigel D."/>
            <person name="Coupland G."/>
            <person name="Schneeberger K."/>
        </authorList>
    </citation>
    <scope>NUCLEOTIDE SEQUENCE [LARGE SCALE GENOMIC DNA]</scope>
    <source>
        <strain evidence="3">cv. Pajares</strain>
    </source>
</reference>
<dbReference type="EMBL" id="CM002873">
    <property type="protein sequence ID" value="KFK33788.1"/>
    <property type="molecule type" value="Genomic_DNA"/>
</dbReference>
<dbReference type="SMART" id="SM00579">
    <property type="entry name" value="FBD"/>
    <property type="match status" value="1"/>
</dbReference>
<dbReference type="PANTHER" id="PTHR31900">
    <property type="entry name" value="F-BOX/RNI SUPERFAMILY PROTEIN-RELATED"/>
    <property type="match status" value="1"/>
</dbReference>